<organism evidence="1 2">
    <name type="scientific">Pantoea ananas</name>
    <name type="common">Erwinia uredovora</name>
    <dbReference type="NCBI Taxonomy" id="553"/>
    <lineage>
        <taxon>Bacteria</taxon>
        <taxon>Pseudomonadati</taxon>
        <taxon>Pseudomonadota</taxon>
        <taxon>Gammaproteobacteria</taxon>
        <taxon>Enterobacterales</taxon>
        <taxon>Erwiniaceae</taxon>
        <taxon>Pantoea</taxon>
    </lineage>
</organism>
<accession>A0AAJ1FP27</accession>
<sequence>MRTAACFDALYAQRNSDTLQSWQRETVGAQQQTEKFFYPAGLKALTSGMQPVLNPQILSLLADLRGLTQGDPLADVMQPNHFHLTFLPVTPARYDSLQQLPALSQLTGAFRQSVTDFSLRVEALRLVALPDQLLLAGIPEGHAIEQRAACWNALMSLEAWRDLLLQRHGGKTTPPEYWHTTLLRYRSTSLPDMLKSYFIDNMHRKYGAISGDIRLVFAVYNWADPETIKV</sequence>
<proteinExistence type="predicted"/>
<dbReference type="EMBL" id="JANFVX010000001">
    <property type="protein sequence ID" value="MCW0342252.1"/>
    <property type="molecule type" value="Genomic_DNA"/>
</dbReference>
<protein>
    <submittedName>
        <fullName evidence="1">Uncharacterized protein</fullName>
    </submittedName>
</protein>
<comment type="caution">
    <text evidence="1">The sequence shown here is derived from an EMBL/GenBank/DDBJ whole genome shotgun (WGS) entry which is preliminary data.</text>
</comment>
<dbReference type="AlphaFoldDB" id="A0AAJ1FP27"/>
<dbReference type="Proteomes" id="UP001208888">
    <property type="component" value="Unassembled WGS sequence"/>
</dbReference>
<reference evidence="1" key="1">
    <citation type="submission" date="2022-06" db="EMBL/GenBank/DDBJ databases">
        <title>Dynamics of rice microbiomes reveals core vertical transmitted seed endophytes.</title>
        <authorList>
            <person name="Liao K."/>
            <person name="Zhang X."/>
        </authorList>
    </citation>
    <scope>NUCLEOTIDE SEQUENCE</scope>
    <source>
        <strain evidence="1">JT1-17</strain>
    </source>
</reference>
<evidence type="ECO:0000313" key="1">
    <source>
        <dbReference type="EMBL" id="MCW0342252.1"/>
    </source>
</evidence>
<dbReference type="RefSeq" id="WP_050598414.1">
    <property type="nucleotide sequence ID" value="NZ_JANFVX010000001.1"/>
</dbReference>
<evidence type="ECO:0000313" key="2">
    <source>
        <dbReference type="Proteomes" id="UP001208888"/>
    </source>
</evidence>
<gene>
    <name evidence="1" type="ORF">NB703_000345</name>
</gene>
<name>A0AAJ1FP27_PANAN</name>